<evidence type="ECO:0000313" key="7">
    <source>
        <dbReference type="Proteomes" id="UP000473885"/>
    </source>
</evidence>
<name>A0A6M0R9H5_9CLOT</name>
<dbReference type="PIRSF" id="PIRSF004846">
    <property type="entry name" value="ModA"/>
    <property type="match status" value="1"/>
</dbReference>
<dbReference type="RefSeq" id="WP_163249039.1">
    <property type="nucleotide sequence ID" value="NZ_SXDP01000004.1"/>
</dbReference>
<dbReference type="SMART" id="SM00062">
    <property type="entry name" value="PBPb"/>
    <property type="match status" value="1"/>
</dbReference>
<organism evidence="6 7">
    <name type="scientific">Clostridium niameyense</name>
    <dbReference type="NCBI Taxonomy" id="1622073"/>
    <lineage>
        <taxon>Bacteria</taxon>
        <taxon>Bacillati</taxon>
        <taxon>Bacillota</taxon>
        <taxon>Clostridia</taxon>
        <taxon>Eubacteriales</taxon>
        <taxon>Clostridiaceae</taxon>
        <taxon>Clostridium</taxon>
    </lineage>
</organism>
<keyword evidence="4" id="KW-0500">Molybdenum</keyword>
<dbReference type="InterPro" id="IPR050682">
    <property type="entry name" value="ModA/WtpA"/>
</dbReference>
<keyword evidence="3" id="KW-0732">Signal</keyword>
<dbReference type="GO" id="GO:0015689">
    <property type="term" value="P:molybdate ion transport"/>
    <property type="evidence" value="ECO:0007669"/>
    <property type="project" value="InterPro"/>
</dbReference>
<dbReference type="PANTHER" id="PTHR30632">
    <property type="entry name" value="MOLYBDATE-BINDING PERIPLASMIC PROTEIN"/>
    <property type="match status" value="1"/>
</dbReference>
<evidence type="ECO:0000256" key="1">
    <source>
        <dbReference type="ARBA" id="ARBA00009175"/>
    </source>
</evidence>
<sequence length="269" mass="29521">MNFNKKLLPLIVVFSLFATILVGCGSNKEEASTKEKSKEAVKQESLVVFSGAGLKKPMEEIKKEFEKENNVKVEYIYAGSTQLISQMELGNKGDVFIVGSIKAYDVASKKDLVNSYKKVAHHTPAIAVQKGNPKGIKSLEDMEKPGVKVVLGDEKANAIGMTAQKIIKKNNLSDINKNTISKAATVNEIVVQLTSSKADAAIVTSDSVFQNKDIDTIQIPKDKNIDQIIPVCSLKNAKHKELADKFVDLVASDKGKEIFKKYGFKPFEK</sequence>
<accession>A0A6M0R9H5</accession>
<proteinExistence type="inferred from homology"/>
<reference evidence="6 7" key="1">
    <citation type="submission" date="2019-04" db="EMBL/GenBank/DDBJ databases">
        <title>Genome sequencing of Clostridium botulinum Groups I-IV and Clostridium butyricum.</title>
        <authorList>
            <person name="Brunt J."/>
            <person name="Van Vliet A.H.M."/>
            <person name="Stringer S.C."/>
            <person name="Carter A.T."/>
            <person name="Peck M.W."/>
        </authorList>
    </citation>
    <scope>NUCLEOTIDE SEQUENCE [LARGE SCALE GENOMIC DNA]</scope>
    <source>
        <strain evidence="6 7">IFR 18/094</strain>
    </source>
</reference>
<dbReference type="CDD" id="cd13517">
    <property type="entry name" value="PBP2_ModA3_like"/>
    <property type="match status" value="1"/>
</dbReference>
<dbReference type="PROSITE" id="PS51257">
    <property type="entry name" value="PROKAR_LIPOPROTEIN"/>
    <property type="match status" value="1"/>
</dbReference>
<dbReference type="Pfam" id="PF13531">
    <property type="entry name" value="SBP_bac_11"/>
    <property type="match status" value="1"/>
</dbReference>
<evidence type="ECO:0000256" key="2">
    <source>
        <dbReference type="ARBA" id="ARBA00022723"/>
    </source>
</evidence>
<dbReference type="EMBL" id="SXDP01000004">
    <property type="protein sequence ID" value="NEZ46856.1"/>
    <property type="molecule type" value="Genomic_DNA"/>
</dbReference>
<dbReference type="GO" id="GO:0046872">
    <property type="term" value="F:metal ion binding"/>
    <property type="evidence" value="ECO:0007669"/>
    <property type="project" value="UniProtKB-KW"/>
</dbReference>
<dbReference type="AlphaFoldDB" id="A0A6M0R9H5"/>
<comment type="caution">
    <text evidence="6">The sequence shown here is derived from an EMBL/GenBank/DDBJ whole genome shotgun (WGS) entry which is preliminary data.</text>
</comment>
<dbReference type="InterPro" id="IPR001638">
    <property type="entry name" value="Solute-binding_3/MltF_N"/>
</dbReference>
<gene>
    <name evidence="6" type="primary">modA</name>
    <name evidence="6" type="ORF">FDF74_06465</name>
</gene>
<comment type="similarity">
    <text evidence="1">Belongs to the bacterial solute-binding protein ModA family.</text>
</comment>
<evidence type="ECO:0000313" key="6">
    <source>
        <dbReference type="EMBL" id="NEZ46856.1"/>
    </source>
</evidence>
<dbReference type="GO" id="GO:0030973">
    <property type="term" value="F:molybdate ion binding"/>
    <property type="evidence" value="ECO:0007669"/>
    <property type="project" value="TreeGrafter"/>
</dbReference>
<dbReference type="NCBIfam" id="TIGR01256">
    <property type="entry name" value="modA"/>
    <property type="match status" value="1"/>
</dbReference>
<feature type="domain" description="Solute-binding protein family 3/N-terminal" evidence="5">
    <location>
        <begin position="45"/>
        <end position="266"/>
    </location>
</feature>
<keyword evidence="7" id="KW-1185">Reference proteome</keyword>
<feature type="binding site" evidence="4">
    <location>
        <position position="186"/>
    </location>
    <ligand>
        <name>molybdate</name>
        <dbReference type="ChEBI" id="CHEBI:36264"/>
    </ligand>
</feature>
<dbReference type="SUPFAM" id="SSF53850">
    <property type="entry name" value="Periplasmic binding protein-like II"/>
    <property type="match status" value="1"/>
</dbReference>
<dbReference type="PANTHER" id="PTHR30632:SF0">
    <property type="entry name" value="SULFATE-BINDING PROTEIN"/>
    <property type="match status" value="1"/>
</dbReference>
<dbReference type="InterPro" id="IPR005950">
    <property type="entry name" value="ModA"/>
</dbReference>
<evidence type="ECO:0000256" key="3">
    <source>
        <dbReference type="ARBA" id="ARBA00022729"/>
    </source>
</evidence>
<protein>
    <submittedName>
        <fullName evidence="6">Molybdate ABC transporter substrate-binding protein</fullName>
    </submittedName>
</protein>
<dbReference type="Proteomes" id="UP000473885">
    <property type="component" value="Unassembled WGS sequence"/>
</dbReference>
<feature type="binding site" evidence="4">
    <location>
        <position position="80"/>
    </location>
    <ligand>
        <name>molybdate</name>
        <dbReference type="ChEBI" id="CHEBI:36264"/>
    </ligand>
</feature>
<evidence type="ECO:0000259" key="5">
    <source>
        <dbReference type="SMART" id="SM00062"/>
    </source>
</evidence>
<keyword evidence="2 4" id="KW-0479">Metal-binding</keyword>
<dbReference type="Gene3D" id="3.40.190.10">
    <property type="entry name" value="Periplasmic binding protein-like II"/>
    <property type="match status" value="2"/>
</dbReference>
<evidence type="ECO:0000256" key="4">
    <source>
        <dbReference type="PIRSR" id="PIRSR004846-1"/>
    </source>
</evidence>